<feature type="compositionally biased region" description="Basic and acidic residues" evidence="4">
    <location>
        <begin position="622"/>
        <end position="632"/>
    </location>
</feature>
<dbReference type="GO" id="GO:0016604">
    <property type="term" value="C:nuclear body"/>
    <property type="evidence" value="ECO:0007669"/>
    <property type="project" value="TreeGrafter"/>
</dbReference>
<feature type="region of interest" description="Disordered" evidence="4">
    <location>
        <begin position="1"/>
        <end position="90"/>
    </location>
</feature>
<evidence type="ECO:0000259" key="6">
    <source>
        <dbReference type="Pfam" id="PF12066"/>
    </source>
</evidence>
<evidence type="ECO:0000256" key="4">
    <source>
        <dbReference type="SAM" id="MobiDB-lite"/>
    </source>
</evidence>
<evidence type="ECO:0000313" key="7">
    <source>
        <dbReference type="EMBL" id="AFO95792.1"/>
    </source>
</evidence>
<comment type="similarity">
    <text evidence="2">Belongs to the ARS2 family.</text>
</comment>
<dbReference type="RefSeq" id="XP_042202306.1">
    <property type="nucleotide sequence ID" value="XM_042346372.1"/>
</dbReference>
<dbReference type="OrthoDB" id="342064at2759"/>
<dbReference type="Gene3D" id="3.30.70.330">
    <property type="match status" value="1"/>
</dbReference>
<feature type="region of interest" description="Disordered" evidence="4">
    <location>
        <begin position="853"/>
        <end position="887"/>
    </location>
</feature>
<feature type="compositionally biased region" description="Acidic residues" evidence="4">
    <location>
        <begin position="376"/>
        <end position="392"/>
    </location>
</feature>
<dbReference type="GeneID" id="103174541"/>
<organism evidence="7">
    <name type="scientific">Callorhinchus milii</name>
    <name type="common">Ghost shark</name>
    <dbReference type="NCBI Taxonomy" id="7868"/>
    <lineage>
        <taxon>Eukaryota</taxon>
        <taxon>Metazoa</taxon>
        <taxon>Chordata</taxon>
        <taxon>Craniata</taxon>
        <taxon>Vertebrata</taxon>
        <taxon>Chondrichthyes</taxon>
        <taxon>Holocephali</taxon>
        <taxon>Chimaeriformes</taxon>
        <taxon>Callorhinchidae</taxon>
        <taxon>Callorhinchus</taxon>
    </lineage>
</organism>
<feature type="compositionally biased region" description="Basic and acidic residues" evidence="4">
    <location>
        <begin position="8"/>
        <end position="72"/>
    </location>
</feature>
<feature type="compositionally biased region" description="Gly residues" evidence="4">
    <location>
        <begin position="861"/>
        <end position="876"/>
    </location>
</feature>
<feature type="compositionally biased region" description="Basic and acidic residues" evidence="4">
    <location>
        <begin position="81"/>
        <end position="90"/>
    </location>
</feature>
<feature type="region of interest" description="Disordered" evidence="4">
    <location>
        <begin position="266"/>
        <end position="456"/>
    </location>
</feature>
<evidence type="ECO:0000256" key="1">
    <source>
        <dbReference type="ARBA" id="ARBA00004123"/>
    </source>
</evidence>
<protein>
    <submittedName>
        <fullName evidence="7">Serrate RNA effector molecule-like protein</fullName>
    </submittedName>
</protein>
<accession>V9KDC9</accession>
<sequence>MGDSDDEYDRRRRDKFRRERSDYDRSRERDDRRRDDWNDREWDRGRERRSRGEYRDYDRGRRERFSPPRHDLSPPQKRVRRGEWDDHGGDPYHTGYDMPYGGGGGPSYGPPQPWGHPDMHMMQQHHGIPIQARLGNLHELEVGPPPAVMKTFKEFLLSLDDSVDETESVKRYNEYKIEFRRQQMQDFFLAHKDEEWFRSKYHPDEVGKRKQEADYGMRTRLSVYCYLMEHGWFDGISLDIDKSNIIMKALDAAVIKMEGGTENDVKILDLEDEEEKAEKSEAGKKEEGLRGGSDADRKLAMEKEKEEKKEESGKKGESVSAGDEEKKQQEREENKAKPPGEDKGEERDKADKSTVSEENSAKKVGKKRKRKRSGDDSYDEDDGTASDSESEPEAAPTGLEKPQEPNPGKAREGEEKNQKADEPKAERKEEHKDKPKEEKKEMENAPKPRPLHKTSSLFMRSIAPNISKAEIIALCKRFPGFMRVALSDPQPERRFFRRAWVTFDRSVNIKEICWNLQNIRLRECELSPVVNRDLARRVRSINGLTQHKQIVRNDIKLAAKLIHSLDDRSQLWSSESLNEDGRVESLSSQNPILKNITDYLIEEVSAEEEELMGNTATDTPDEGPKEGNPEVNIERDDKLIKVLDKLLLYLRIVHSIDYYNTCEYPNEDEMPNRCGIVHVRGPLPPNRVSQHEVAEWQKLFEEKLTPLFSVREILSEEEANKMGKKDGDQEVEKFIVANTQELAKDKWLCPLSGKKFKGPEFVRKHIFNKHSEKIEEVKKEVAFFNNFLMDAKRPALPEIKSNQPSAPGAQTLGEMSLPLLGMTPTMGYPHPQQQGLLGFGQPRPPVMGYGGGPAYPHPQYGGRGTFDGYRGQGGYPGKPRNRMLRGDPRNIVEYRDLDAPEDVDFF</sequence>
<name>V9KDC9_CALMI</name>
<feature type="compositionally biased region" description="Basic residues" evidence="4">
    <location>
        <begin position="363"/>
        <end position="372"/>
    </location>
</feature>
<comment type="subcellular location">
    <subcellularLocation>
        <location evidence="1">Nucleus</location>
    </subcellularLocation>
</comment>
<dbReference type="InterPro" id="IPR012677">
    <property type="entry name" value="Nucleotide-bd_a/b_plait_sf"/>
</dbReference>
<dbReference type="Pfam" id="PF04959">
    <property type="entry name" value="ARS2"/>
    <property type="match status" value="1"/>
</dbReference>
<evidence type="ECO:0000256" key="3">
    <source>
        <dbReference type="ARBA" id="ARBA00023242"/>
    </source>
</evidence>
<feature type="compositionally biased region" description="Basic and acidic residues" evidence="4">
    <location>
        <begin position="409"/>
        <end position="446"/>
    </location>
</feature>
<proteinExistence type="evidence at transcript level"/>
<feature type="compositionally biased region" description="Basic and acidic residues" evidence="4">
    <location>
        <begin position="276"/>
        <end position="361"/>
    </location>
</feature>
<dbReference type="CTD" id="51593"/>
<dbReference type="AlphaFoldDB" id="V9KDC9"/>
<dbReference type="InterPro" id="IPR021933">
    <property type="entry name" value="SERRATE/Ars2_N"/>
</dbReference>
<dbReference type="InterPro" id="IPR007042">
    <property type="entry name" value="SERRATE/Ars2_C"/>
</dbReference>
<dbReference type="GO" id="GO:0031053">
    <property type="term" value="P:primary miRNA processing"/>
    <property type="evidence" value="ECO:0007669"/>
    <property type="project" value="TreeGrafter"/>
</dbReference>
<dbReference type="PANTHER" id="PTHR13165">
    <property type="entry name" value="ARSENITE-RESISTANCE PROTEIN 2"/>
    <property type="match status" value="1"/>
</dbReference>
<dbReference type="EMBL" id="JW863275">
    <property type="protein sequence ID" value="AFO95792.1"/>
    <property type="molecule type" value="mRNA"/>
</dbReference>
<evidence type="ECO:0000259" key="5">
    <source>
        <dbReference type="Pfam" id="PF04959"/>
    </source>
</evidence>
<evidence type="ECO:0000256" key="2">
    <source>
        <dbReference type="ARBA" id="ARBA00005407"/>
    </source>
</evidence>
<keyword evidence="3" id="KW-0539">Nucleus</keyword>
<feature type="domain" description="SERRATE/Ars2 C-terminal" evidence="5">
    <location>
        <begin position="680"/>
        <end position="881"/>
    </location>
</feature>
<reference evidence="7" key="1">
    <citation type="journal article" date="2014" name="Nature">
        <title>Elephant shark genome provides unique insights into gnathostome evolution.</title>
        <authorList>
            <consortium name="International Elephant Shark Genome Sequencing Consortium"/>
            <person name="Venkatesh B."/>
            <person name="Lee A.P."/>
            <person name="Ravi V."/>
            <person name="Maurya A.K."/>
            <person name="Lian M.M."/>
            <person name="Swann J.B."/>
            <person name="Ohta Y."/>
            <person name="Flajnik M.F."/>
            <person name="Sutoh Y."/>
            <person name="Kasahara M."/>
            <person name="Hoon S."/>
            <person name="Gangu V."/>
            <person name="Roy S.W."/>
            <person name="Irimia M."/>
            <person name="Korzh V."/>
            <person name="Kondrychyn I."/>
            <person name="Lim Z.W."/>
            <person name="Tay B.H."/>
            <person name="Tohari S."/>
            <person name="Kong K.W."/>
            <person name="Ho S."/>
            <person name="Lorente-Galdos B."/>
            <person name="Quilez J."/>
            <person name="Marques-Bonet T."/>
            <person name="Raney B.J."/>
            <person name="Ingham P.W."/>
            <person name="Tay A."/>
            <person name="Hillier L.W."/>
            <person name="Minx P."/>
            <person name="Boehm T."/>
            <person name="Wilson R.K."/>
            <person name="Brenner S."/>
            <person name="Warren W.C."/>
        </authorList>
    </citation>
    <scope>NUCLEOTIDE SEQUENCE</scope>
    <source>
        <tissue evidence="7">Testis</tissue>
    </source>
</reference>
<dbReference type="InterPro" id="IPR039727">
    <property type="entry name" value="SE/Ars2"/>
</dbReference>
<feature type="region of interest" description="Disordered" evidence="4">
    <location>
        <begin position="610"/>
        <end position="632"/>
    </location>
</feature>
<feature type="domain" description="SERRATE/Ars2 N-terminal" evidence="6">
    <location>
        <begin position="153"/>
        <end position="262"/>
    </location>
</feature>
<dbReference type="PANTHER" id="PTHR13165:SF0">
    <property type="entry name" value="SERRATE RNA EFFECTOR MOLECULE HOMOLOG"/>
    <property type="match status" value="1"/>
</dbReference>
<dbReference type="KEGG" id="cmk:103174541"/>
<dbReference type="Pfam" id="PF12066">
    <property type="entry name" value="SERRATE_Ars2_N"/>
    <property type="match status" value="1"/>
</dbReference>